<evidence type="ECO:0000313" key="2">
    <source>
        <dbReference type="EMBL" id="KAF7359859.1"/>
    </source>
</evidence>
<dbReference type="AlphaFoldDB" id="A0A8H7D2N3"/>
<dbReference type="Proteomes" id="UP000620124">
    <property type="component" value="Unassembled WGS sequence"/>
</dbReference>
<gene>
    <name evidence="2" type="ORF">MVEN_00711300</name>
</gene>
<name>A0A8H7D2N3_9AGAR</name>
<evidence type="ECO:0000256" key="1">
    <source>
        <dbReference type="SAM" id="MobiDB-lite"/>
    </source>
</evidence>
<feature type="region of interest" description="Disordered" evidence="1">
    <location>
        <begin position="51"/>
        <end position="77"/>
    </location>
</feature>
<dbReference type="OrthoDB" id="3230070at2759"/>
<feature type="compositionally biased region" description="Acidic residues" evidence="1">
    <location>
        <begin position="52"/>
        <end position="77"/>
    </location>
</feature>
<proteinExistence type="predicted"/>
<reference evidence="2" key="1">
    <citation type="submission" date="2020-05" db="EMBL/GenBank/DDBJ databases">
        <title>Mycena genomes resolve the evolution of fungal bioluminescence.</title>
        <authorList>
            <person name="Tsai I.J."/>
        </authorList>
    </citation>
    <scope>NUCLEOTIDE SEQUENCE</scope>
    <source>
        <strain evidence="2">CCC161011</strain>
    </source>
</reference>
<dbReference type="EMBL" id="JACAZI010000005">
    <property type="protein sequence ID" value="KAF7359859.1"/>
    <property type="molecule type" value="Genomic_DNA"/>
</dbReference>
<evidence type="ECO:0000313" key="3">
    <source>
        <dbReference type="Proteomes" id="UP000620124"/>
    </source>
</evidence>
<protein>
    <submittedName>
        <fullName evidence="2">Uncharacterized protein</fullName>
    </submittedName>
</protein>
<comment type="caution">
    <text evidence="2">The sequence shown here is derived from an EMBL/GenBank/DDBJ whole genome shotgun (WGS) entry which is preliminary data.</text>
</comment>
<organism evidence="2 3">
    <name type="scientific">Mycena venus</name>
    <dbReference type="NCBI Taxonomy" id="2733690"/>
    <lineage>
        <taxon>Eukaryota</taxon>
        <taxon>Fungi</taxon>
        <taxon>Dikarya</taxon>
        <taxon>Basidiomycota</taxon>
        <taxon>Agaricomycotina</taxon>
        <taxon>Agaricomycetes</taxon>
        <taxon>Agaricomycetidae</taxon>
        <taxon>Agaricales</taxon>
        <taxon>Marasmiineae</taxon>
        <taxon>Mycenaceae</taxon>
        <taxon>Mycena</taxon>
    </lineage>
</organism>
<accession>A0A8H7D2N3</accession>
<keyword evidence="3" id="KW-1185">Reference proteome</keyword>
<sequence length="77" mass="8375">MERGVLREAWEELSLLNILGTEKGLQALAKFPEALGAFTKTGQPCGETALALDDEDEDGDDEVEVDVPEDGHDEEES</sequence>